<gene>
    <name evidence="1" type="ORF">HPB47_003893</name>
</gene>
<evidence type="ECO:0000313" key="1">
    <source>
        <dbReference type="EMBL" id="KAG0419771.1"/>
    </source>
</evidence>
<reference evidence="1 2" key="1">
    <citation type="journal article" date="2020" name="Cell">
        <title>Large-Scale Comparative Analyses of Tick Genomes Elucidate Their Genetic Diversity and Vector Capacities.</title>
        <authorList>
            <consortium name="Tick Genome and Microbiome Consortium (TIGMIC)"/>
            <person name="Jia N."/>
            <person name="Wang J."/>
            <person name="Shi W."/>
            <person name="Du L."/>
            <person name="Sun Y."/>
            <person name="Zhan W."/>
            <person name="Jiang J.F."/>
            <person name="Wang Q."/>
            <person name="Zhang B."/>
            <person name="Ji P."/>
            <person name="Bell-Sakyi L."/>
            <person name="Cui X.M."/>
            <person name="Yuan T.T."/>
            <person name="Jiang B.G."/>
            <person name="Yang W.F."/>
            <person name="Lam T.T."/>
            <person name="Chang Q.C."/>
            <person name="Ding S.J."/>
            <person name="Wang X.J."/>
            <person name="Zhu J.G."/>
            <person name="Ruan X.D."/>
            <person name="Zhao L."/>
            <person name="Wei J.T."/>
            <person name="Ye R.Z."/>
            <person name="Que T.C."/>
            <person name="Du C.H."/>
            <person name="Zhou Y.H."/>
            <person name="Cheng J.X."/>
            <person name="Dai P.F."/>
            <person name="Guo W.B."/>
            <person name="Han X.H."/>
            <person name="Huang E.J."/>
            <person name="Li L.F."/>
            <person name="Wei W."/>
            <person name="Gao Y.C."/>
            <person name="Liu J.Z."/>
            <person name="Shao H.Z."/>
            <person name="Wang X."/>
            <person name="Wang C.C."/>
            <person name="Yang T.C."/>
            <person name="Huo Q.B."/>
            <person name="Li W."/>
            <person name="Chen H.Y."/>
            <person name="Chen S.E."/>
            <person name="Zhou L.G."/>
            <person name="Ni X.B."/>
            <person name="Tian J.H."/>
            <person name="Sheng Y."/>
            <person name="Liu T."/>
            <person name="Pan Y.S."/>
            <person name="Xia L.Y."/>
            <person name="Li J."/>
            <person name="Zhao F."/>
            <person name="Cao W.C."/>
        </authorList>
    </citation>
    <scope>NUCLEOTIDE SEQUENCE [LARGE SCALE GENOMIC DNA]</scope>
    <source>
        <strain evidence="1">Iper-2018</strain>
    </source>
</reference>
<organism evidence="1 2">
    <name type="scientific">Ixodes persulcatus</name>
    <name type="common">Taiga tick</name>
    <dbReference type="NCBI Taxonomy" id="34615"/>
    <lineage>
        <taxon>Eukaryota</taxon>
        <taxon>Metazoa</taxon>
        <taxon>Ecdysozoa</taxon>
        <taxon>Arthropoda</taxon>
        <taxon>Chelicerata</taxon>
        <taxon>Arachnida</taxon>
        <taxon>Acari</taxon>
        <taxon>Parasitiformes</taxon>
        <taxon>Ixodida</taxon>
        <taxon>Ixodoidea</taxon>
        <taxon>Ixodidae</taxon>
        <taxon>Ixodinae</taxon>
        <taxon>Ixodes</taxon>
    </lineage>
</organism>
<accession>A0AC60PH72</accession>
<protein>
    <submittedName>
        <fullName evidence="1">Uncharacterized protein</fullName>
    </submittedName>
</protein>
<evidence type="ECO:0000313" key="2">
    <source>
        <dbReference type="Proteomes" id="UP000805193"/>
    </source>
</evidence>
<name>A0AC60PH72_IXOPE</name>
<dbReference type="EMBL" id="JABSTQ010010579">
    <property type="protein sequence ID" value="KAG0419771.1"/>
    <property type="molecule type" value="Genomic_DNA"/>
</dbReference>
<dbReference type="Proteomes" id="UP000805193">
    <property type="component" value="Unassembled WGS sequence"/>
</dbReference>
<comment type="caution">
    <text evidence="1">The sequence shown here is derived from an EMBL/GenBank/DDBJ whole genome shotgun (WGS) entry which is preliminary data.</text>
</comment>
<proteinExistence type="predicted"/>
<sequence length="387" mass="43621">MNEEPDEASLFYTASEVQFTDPRRAPAYFKVKPAGLFSWQIPPCSDFYGFVCTEDMLNQSYPGWRSFKQASVGFLYQTVDFLGDVDTAISQVSLFVRNCSRQQDREANQKDALLNVLASVGLGGFPYLEGDAAASVRLDDVVAAALRLLDVAPFFKVLVVNDKAGFGNAILLTTRTPALPTLELLRLSKQFDHLLKTWWTLRDLLPILQSQSSADIEALLNIFRDLTRWNWLRALNALFGNITTFSDQSSVTMSDREYFAELARVLDQYEPRHLLNFVGLSIADSHVTFLSDKYTKVKDFAYMSYHDTSLPLREQLCLRFAERICPMGVEALLLQALTRSSVREDLIKEARLGNVAEMKIKILFSDLLHNTSMDLKTIDCGVSSTEA</sequence>
<keyword evidence="2" id="KW-1185">Reference proteome</keyword>